<evidence type="ECO:0000256" key="5">
    <source>
        <dbReference type="ARBA" id="ARBA00022989"/>
    </source>
</evidence>
<feature type="transmembrane region" description="Helical" evidence="8">
    <location>
        <begin position="131"/>
        <end position="150"/>
    </location>
</feature>
<dbReference type="GeneID" id="78151841"/>
<dbReference type="KEGG" id="hty:BN2458_PEG1685"/>
<evidence type="ECO:0000256" key="4">
    <source>
        <dbReference type="ARBA" id="ARBA00022692"/>
    </source>
</evidence>
<protein>
    <submittedName>
        <fullName evidence="9">Undecaprenyl-phosphate N-acetylglucosaminyl 1-phosphate transferase</fullName>
        <ecNumber evidence="9">2.7.8.-</ecNumber>
    </submittedName>
</protein>
<keyword evidence="4 8" id="KW-0812">Transmembrane</keyword>
<feature type="transmembrane region" description="Helical" evidence="8">
    <location>
        <begin position="107"/>
        <end position="125"/>
    </location>
</feature>
<dbReference type="Pfam" id="PF00953">
    <property type="entry name" value="Glycos_transf_4"/>
    <property type="match status" value="1"/>
</dbReference>
<feature type="transmembrane region" description="Helical" evidence="8">
    <location>
        <begin position="216"/>
        <end position="233"/>
    </location>
</feature>
<dbReference type="PANTHER" id="PTHR22926:SF3">
    <property type="entry name" value="UNDECAPRENYL-PHOSPHATE ALPHA-N-ACETYLGLUCOSAMINYL 1-PHOSPHATE TRANSFERASE"/>
    <property type="match status" value="1"/>
</dbReference>
<dbReference type="GO" id="GO:0044038">
    <property type="term" value="P:cell wall macromolecule biosynthetic process"/>
    <property type="evidence" value="ECO:0007669"/>
    <property type="project" value="TreeGrafter"/>
</dbReference>
<keyword evidence="6 8" id="KW-0472">Membrane</keyword>
<dbReference type="GO" id="GO:0046872">
    <property type="term" value="F:metal ion binding"/>
    <property type="evidence" value="ECO:0007669"/>
    <property type="project" value="UniProtKB-KW"/>
</dbReference>
<dbReference type="EMBL" id="LN907858">
    <property type="protein sequence ID" value="CUU40568.1"/>
    <property type="molecule type" value="Genomic_DNA"/>
</dbReference>
<dbReference type="RefSeq" id="WP_231944764.1">
    <property type="nucleotide sequence ID" value="NZ_CAONOT010000004.1"/>
</dbReference>
<keyword evidence="7" id="KW-0479">Metal-binding</keyword>
<feature type="transmembrane region" description="Helical" evidence="8">
    <location>
        <begin position="6"/>
        <end position="28"/>
    </location>
</feature>
<feature type="transmembrane region" description="Helical" evidence="8">
    <location>
        <begin position="239"/>
        <end position="260"/>
    </location>
</feature>
<evidence type="ECO:0000256" key="2">
    <source>
        <dbReference type="ARBA" id="ARBA00022475"/>
    </source>
</evidence>
<dbReference type="GO" id="GO:0009103">
    <property type="term" value="P:lipopolysaccharide biosynthetic process"/>
    <property type="evidence" value="ECO:0007669"/>
    <property type="project" value="TreeGrafter"/>
</dbReference>
<dbReference type="CDD" id="cd06853">
    <property type="entry name" value="GT_WecA_like"/>
    <property type="match status" value="1"/>
</dbReference>
<comment type="subcellular location">
    <subcellularLocation>
        <location evidence="1">Cell membrane</location>
        <topology evidence="1">Multi-pass membrane protein</topology>
    </subcellularLocation>
</comment>
<feature type="transmembrane region" description="Helical" evidence="8">
    <location>
        <begin position="55"/>
        <end position="73"/>
    </location>
</feature>
<evidence type="ECO:0000256" key="7">
    <source>
        <dbReference type="PIRSR" id="PIRSR600715-1"/>
    </source>
</evidence>
<keyword evidence="7" id="KW-0460">Magnesium</keyword>
<sequence>METIAEEIQIISLCFCISLVLCVLIIAVSKRYSLFIDSATSNKPQRFHIHETPRAGGIGIFIAFWVMLIYFYIHNIQLLLIMCGGSIIFASGLIEDFKGNLSPKMRLFMQCVATFGVCALLNVYLKDLSLGFTLPYIIGLFFTTFALVGVSNAMNIIDGFNGLASGICLLILCAIAYVAYDVQDMEIFYCSLALIGAVFGFFVCNFPFGYIFLGDGGAYFLGFIIGILLVLLTQRQDCISAFFGLSVMIYPVWEVLFSIWRKSYKRKQSATEPDKVHLHMLIFKRITRNNAYTSLVICAFCLPFVVLSVFFYHHTSILLLLCAVFVLGYSYFYTKLIRFKFK</sequence>
<evidence type="ECO:0000313" key="10">
    <source>
        <dbReference type="Proteomes" id="UP000064525"/>
    </source>
</evidence>
<proteinExistence type="predicted"/>
<feature type="transmembrane region" description="Helical" evidence="8">
    <location>
        <begin position="79"/>
        <end position="95"/>
    </location>
</feature>
<keyword evidence="3 9" id="KW-0808">Transferase</keyword>
<reference evidence="10" key="1">
    <citation type="submission" date="2015-11" db="EMBL/GenBank/DDBJ databases">
        <authorList>
            <person name="Anvar S.Y."/>
        </authorList>
    </citation>
    <scope>NUCLEOTIDE SEQUENCE [LARGE SCALE GENOMIC DNA]</scope>
</reference>
<dbReference type="InterPro" id="IPR000715">
    <property type="entry name" value="Glycosyl_transferase_4"/>
</dbReference>
<dbReference type="GO" id="GO:0071555">
    <property type="term" value="P:cell wall organization"/>
    <property type="evidence" value="ECO:0007669"/>
    <property type="project" value="TreeGrafter"/>
</dbReference>
<feature type="binding site" evidence="7">
    <location>
        <position position="215"/>
    </location>
    <ligand>
        <name>Mg(2+)</name>
        <dbReference type="ChEBI" id="CHEBI:18420"/>
    </ligand>
</feature>
<dbReference type="PATRIC" id="fig|76936.10.peg.1646"/>
<dbReference type="GO" id="GO:0016780">
    <property type="term" value="F:phosphotransferase activity, for other substituted phosphate groups"/>
    <property type="evidence" value="ECO:0007669"/>
    <property type="project" value="InterPro"/>
</dbReference>
<feature type="transmembrane region" description="Helical" evidence="8">
    <location>
        <begin position="186"/>
        <end position="204"/>
    </location>
</feature>
<name>A0A0S4PW88_9HELI</name>
<organism evidence="9 10">
    <name type="scientific">Helicobacter typhlonius</name>
    <dbReference type="NCBI Taxonomy" id="76936"/>
    <lineage>
        <taxon>Bacteria</taxon>
        <taxon>Pseudomonadati</taxon>
        <taxon>Campylobacterota</taxon>
        <taxon>Epsilonproteobacteria</taxon>
        <taxon>Campylobacterales</taxon>
        <taxon>Helicobacteraceae</taxon>
        <taxon>Helicobacter</taxon>
    </lineage>
</organism>
<dbReference type="AlphaFoldDB" id="A0A0S4PW88"/>
<evidence type="ECO:0000256" key="6">
    <source>
        <dbReference type="ARBA" id="ARBA00023136"/>
    </source>
</evidence>
<evidence type="ECO:0000256" key="1">
    <source>
        <dbReference type="ARBA" id="ARBA00004651"/>
    </source>
</evidence>
<keyword evidence="2" id="KW-1003">Cell membrane</keyword>
<gene>
    <name evidence="9" type="ORF">BN2458_PEG1685</name>
</gene>
<keyword evidence="5 8" id="KW-1133">Transmembrane helix</keyword>
<dbReference type="PANTHER" id="PTHR22926">
    <property type="entry name" value="PHOSPHO-N-ACETYLMURAMOYL-PENTAPEPTIDE-TRANSFERASE"/>
    <property type="match status" value="1"/>
</dbReference>
<feature type="binding site" evidence="7">
    <location>
        <position position="155"/>
    </location>
    <ligand>
        <name>Mg(2+)</name>
        <dbReference type="ChEBI" id="CHEBI:18420"/>
    </ligand>
</feature>
<evidence type="ECO:0000256" key="8">
    <source>
        <dbReference type="SAM" id="Phobius"/>
    </source>
</evidence>
<feature type="transmembrane region" description="Helical" evidence="8">
    <location>
        <begin position="162"/>
        <end position="180"/>
    </location>
</feature>
<accession>A0A0S4PW88</accession>
<feature type="transmembrane region" description="Helical" evidence="8">
    <location>
        <begin position="317"/>
        <end position="334"/>
    </location>
</feature>
<dbReference type="Proteomes" id="UP000064525">
    <property type="component" value="Chromosome I"/>
</dbReference>
<comment type="cofactor">
    <cofactor evidence="7">
        <name>Mg(2+)</name>
        <dbReference type="ChEBI" id="CHEBI:18420"/>
    </cofactor>
</comment>
<feature type="transmembrane region" description="Helical" evidence="8">
    <location>
        <begin position="290"/>
        <end position="311"/>
    </location>
</feature>
<evidence type="ECO:0000313" key="9">
    <source>
        <dbReference type="EMBL" id="CUU40568.1"/>
    </source>
</evidence>
<dbReference type="EC" id="2.7.8.-" evidence="9"/>
<evidence type="ECO:0000256" key="3">
    <source>
        <dbReference type="ARBA" id="ARBA00022679"/>
    </source>
</evidence>
<dbReference type="GO" id="GO:0005886">
    <property type="term" value="C:plasma membrane"/>
    <property type="evidence" value="ECO:0007669"/>
    <property type="project" value="UniProtKB-SubCell"/>
</dbReference>